<evidence type="ECO:0000313" key="3">
    <source>
        <dbReference type="Proteomes" id="UP000031364"/>
    </source>
</evidence>
<comment type="caution">
    <text evidence="2">The sequence shown here is derived from an EMBL/GenBank/DDBJ whole genome shotgun (WGS) entry which is preliminary data.</text>
</comment>
<reference evidence="2 3" key="1">
    <citation type="journal article" date="2014" name="Int. J. Syst. Evol. Microbiol.">
        <title>Nocardia vulneris sp. nov., isolated from wounds of human patients in North America.</title>
        <authorList>
            <person name="Lasker B.A."/>
            <person name="Bell M."/>
            <person name="Klenk H.P."/>
            <person name="Sproer C."/>
            <person name="Schumann C."/>
            <person name="Schumann P."/>
            <person name="Brown J.M."/>
        </authorList>
    </citation>
    <scope>NUCLEOTIDE SEQUENCE [LARGE SCALE GENOMIC DNA]</scope>
    <source>
        <strain evidence="2 3">W9851</strain>
    </source>
</reference>
<dbReference type="EMBL" id="JNFP01000010">
    <property type="protein sequence ID" value="KIA64940.1"/>
    <property type="molecule type" value="Genomic_DNA"/>
</dbReference>
<accession>A0ABR4ZID5</accession>
<protein>
    <submittedName>
        <fullName evidence="2">Tellurite resistance TerB</fullName>
    </submittedName>
</protein>
<proteinExistence type="predicted"/>
<sequence length="144" mass="15527">MDNAPRWQAQLLAKKNDLRGGSFRDASMGICALVAAADGTIDQTERRKVADFIAADQVLKNFPIDDLRARFEDNCNRLTSDPAFGRAYVLQQIGKAAGKPAEASAVIQIGIMVGNADGSFDQAELAAVRDACQTLQLNPRDFGL</sequence>
<keyword evidence="3" id="KW-1185">Reference proteome</keyword>
<dbReference type="Proteomes" id="UP000031364">
    <property type="component" value="Unassembled WGS sequence"/>
</dbReference>
<name>A0ABR4ZID5_9NOCA</name>
<dbReference type="RefSeq" id="WP_043668073.1">
    <property type="nucleotide sequence ID" value="NZ_BDCI01000035.1"/>
</dbReference>
<dbReference type="Gene3D" id="1.10.3680.10">
    <property type="entry name" value="TerB-like"/>
    <property type="match status" value="1"/>
</dbReference>
<dbReference type="InterPro" id="IPR007791">
    <property type="entry name" value="DjlA_N"/>
</dbReference>
<evidence type="ECO:0000313" key="2">
    <source>
        <dbReference type="EMBL" id="KIA64940.1"/>
    </source>
</evidence>
<dbReference type="Pfam" id="PF05099">
    <property type="entry name" value="TerB"/>
    <property type="match status" value="1"/>
</dbReference>
<dbReference type="CDD" id="cd07176">
    <property type="entry name" value="terB"/>
    <property type="match status" value="1"/>
</dbReference>
<organism evidence="2 3">
    <name type="scientific">Nocardia vulneris</name>
    <dbReference type="NCBI Taxonomy" id="1141657"/>
    <lineage>
        <taxon>Bacteria</taxon>
        <taxon>Bacillati</taxon>
        <taxon>Actinomycetota</taxon>
        <taxon>Actinomycetes</taxon>
        <taxon>Mycobacteriales</taxon>
        <taxon>Nocardiaceae</taxon>
        <taxon>Nocardia</taxon>
    </lineage>
</organism>
<evidence type="ECO:0000259" key="1">
    <source>
        <dbReference type="Pfam" id="PF05099"/>
    </source>
</evidence>
<gene>
    <name evidence="2" type="ORF">FG87_10175</name>
</gene>
<dbReference type="InterPro" id="IPR029024">
    <property type="entry name" value="TerB-like"/>
</dbReference>
<dbReference type="SUPFAM" id="SSF158682">
    <property type="entry name" value="TerB-like"/>
    <property type="match status" value="1"/>
</dbReference>
<feature type="domain" description="Co-chaperone DjlA N-terminal" evidence="1">
    <location>
        <begin position="25"/>
        <end position="142"/>
    </location>
</feature>